<protein>
    <recommendedName>
        <fullName evidence="1">VTC domain-containing protein</fullName>
    </recommendedName>
</protein>
<gene>
    <name evidence="2" type="ORF">IAB26_04520</name>
</gene>
<reference evidence="2" key="1">
    <citation type="submission" date="2020-10" db="EMBL/GenBank/DDBJ databases">
        <authorList>
            <person name="Gilroy R."/>
        </authorList>
    </citation>
    <scope>NUCLEOTIDE SEQUENCE</scope>
    <source>
        <strain evidence="2">ChiSjej3B21-11622</strain>
    </source>
</reference>
<dbReference type="EMBL" id="DVFT01000066">
    <property type="protein sequence ID" value="HIQ95807.1"/>
    <property type="molecule type" value="Genomic_DNA"/>
</dbReference>
<comment type="caution">
    <text evidence="2">The sequence shown here is derived from an EMBL/GenBank/DDBJ whole genome shotgun (WGS) entry which is preliminary data.</text>
</comment>
<proteinExistence type="predicted"/>
<evidence type="ECO:0000313" key="2">
    <source>
        <dbReference type="EMBL" id="HIQ95807.1"/>
    </source>
</evidence>
<dbReference type="AlphaFoldDB" id="A0A9D0ZTS1"/>
<dbReference type="Pfam" id="PF09359">
    <property type="entry name" value="VTC"/>
    <property type="match status" value="1"/>
</dbReference>
<dbReference type="Proteomes" id="UP000886886">
    <property type="component" value="Unassembled WGS sequence"/>
</dbReference>
<reference evidence="2" key="2">
    <citation type="journal article" date="2021" name="PeerJ">
        <title>Extensive microbial diversity within the chicken gut microbiome revealed by metagenomics and culture.</title>
        <authorList>
            <person name="Gilroy R."/>
            <person name="Ravi A."/>
            <person name="Getino M."/>
            <person name="Pursley I."/>
            <person name="Horton D.L."/>
            <person name="Alikhan N.F."/>
            <person name="Baker D."/>
            <person name="Gharbi K."/>
            <person name="Hall N."/>
            <person name="Watson M."/>
            <person name="Adriaenssens E.M."/>
            <person name="Foster-Nyarko E."/>
            <person name="Jarju S."/>
            <person name="Secka A."/>
            <person name="Antonio M."/>
            <person name="Oren A."/>
            <person name="Chaudhuri R.R."/>
            <person name="La Ragione R."/>
            <person name="Hildebrand F."/>
            <person name="Pallen M.J."/>
        </authorList>
    </citation>
    <scope>NUCLEOTIDE SEQUENCE</scope>
    <source>
        <strain evidence="2">ChiSjej3B21-11622</strain>
    </source>
</reference>
<name>A0A9D0ZTS1_9FIRM</name>
<accession>A0A9D0ZTS1</accession>
<sequence>MLYTTYYAESNSITTERYTEMKNALMLKGQKKDYQEFHLRKLEFLGSNMKNAVANYFLCIKNHDTSQIFLEKKYVQNGLYYKKCTKITLEECSRIIAGQLDWMKGSRKELLADFYRQATLNNLYPGRVTDYQREMCRYRKGEYVTFTTSIERGVGQCRSITEEPEVKISCLDEDKVLLIYKKAASIPQVVSNMLQGQESQSEDYAFAF</sequence>
<dbReference type="InterPro" id="IPR018966">
    <property type="entry name" value="VTC_domain"/>
</dbReference>
<evidence type="ECO:0000313" key="3">
    <source>
        <dbReference type="Proteomes" id="UP000886886"/>
    </source>
</evidence>
<evidence type="ECO:0000259" key="1">
    <source>
        <dbReference type="Pfam" id="PF09359"/>
    </source>
</evidence>
<feature type="domain" description="VTC" evidence="1">
    <location>
        <begin position="62"/>
        <end position="150"/>
    </location>
</feature>
<organism evidence="2 3">
    <name type="scientific">Candidatus Limivivens merdigallinarum</name>
    <dbReference type="NCBI Taxonomy" id="2840859"/>
    <lineage>
        <taxon>Bacteria</taxon>
        <taxon>Bacillati</taxon>
        <taxon>Bacillota</taxon>
        <taxon>Clostridia</taxon>
        <taxon>Lachnospirales</taxon>
        <taxon>Lachnospiraceae</taxon>
        <taxon>Lachnospiraceae incertae sedis</taxon>
        <taxon>Candidatus Limivivens</taxon>
    </lineage>
</organism>